<evidence type="ECO:0000313" key="3">
    <source>
        <dbReference type="EMBL" id="VDN99207.1"/>
    </source>
</evidence>
<reference evidence="3 4" key="2">
    <citation type="submission" date="2018-11" db="EMBL/GenBank/DDBJ databases">
        <authorList>
            <consortium name="Pathogen Informatics"/>
        </authorList>
    </citation>
    <scope>NUCLEOTIDE SEQUENCE [LARGE SCALE GENOMIC DNA]</scope>
</reference>
<dbReference type="PROSITE" id="PS50106">
    <property type="entry name" value="PDZ"/>
    <property type="match status" value="1"/>
</dbReference>
<dbReference type="InterPro" id="IPR036034">
    <property type="entry name" value="PDZ_sf"/>
</dbReference>
<dbReference type="Proteomes" id="UP000278807">
    <property type="component" value="Unassembled WGS sequence"/>
</dbReference>
<dbReference type="PANTHER" id="PTHR45706:SF4">
    <property type="entry name" value="TYROSINE-PROTEIN PHOSPHATASE"/>
    <property type="match status" value="1"/>
</dbReference>
<evidence type="ECO:0000256" key="1">
    <source>
        <dbReference type="SAM" id="MobiDB-lite"/>
    </source>
</evidence>
<dbReference type="SMART" id="SM00228">
    <property type="entry name" value="PDZ"/>
    <property type="match status" value="1"/>
</dbReference>
<feature type="region of interest" description="Disordered" evidence="1">
    <location>
        <begin position="68"/>
        <end position="166"/>
    </location>
</feature>
<evidence type="ECO:0000259" key="2">
    <source>
        <dbReference type="PROSITE" id="PS50106"/>
    </source>
</evidence>
<gene>
    <name evidence="3" type="ORF">HNAJ_LOCUS3348</name>
</gene>
<feature type="compositionally biased region" description="Low complexity" evidence="1">
    <location>
        <begin position="102"/>
        <end position="115"/>
    </location>
</feature>
<evidence type="ECO:0000313" key="5">
    <source>
        <dbReference type="WBParaSite" id="HNAJ_0000334901-mRNA-1"/>
    </source>
</evidence>
<feature type="domain" description="PDZ" evidence="2">
    <location>
        <begin position="451"/>
        <end position="516"/>
    </location>
</feature>
<proteinExistence type="predicted"/>
<dbReference type="WBParaSite" id="HNAJ_0000334901-mRNA-1">
    <property type="protein sequence ID" value="HNAJ_0000334901-mRNA-1"/>
    <property type="gene ID" value="HNAJ_0000334901"/>
</dbReference>
<dbReference type="SUPFAM" id="SSF50156">
    <property type="entry name" value="PDZ domain-like"/>
    <property type="match status" value="1"/>
</dbReference>
<sequence length="548" mass="60061">MNHGSSSRPNFLFATSRHLDADRSLHQMCLSPDCVSANIPPPQLPQSSPKEGFSSILSFWADIEQSSSRSTSITMPRLNPSLTNGLSRSRVGGGINHLSSGTTSDMDSISNSTSSRQQKNEPLKPSRSEESSDIDNFSTPYELIVPPKPSKTPKPMLATPQTKVFQPPNGIGYGEYANISKNGHSLPPPLPSEMEDSPPILPPKSPLLRPVSQDNRILFNGIQTMPRLNGNSLKSNEPKPPSPLPAKLLPQNGKSNHNEPVMANGNTRKSNFNRFSPNFRYSFNRPLDEPSKISTARSISAYGAVRESTPELPIKSTSKRPATAMTTNIGVFQVRYPTMSMTHTPAKVPIVRVETYQNGAQPLNYTPVLKRSSSRGGESSFQRGRESRFSLRTNGCANVAPYSSRNSRSSSEMRHQHSTKSISNRSGGDGFGGNTDTSSVSPNHSDENLVTVTIRPNAEGHYGFNVSGGADLKRPVVVSRVGDRMPAATCCPRLHAGDQIIRINYRDISDYTQEQVSFLFPRLLFQSDTTTLLCISRVDLDSIMSWLF</sequence>
<dbReference type="Pfam" id="PF00595">
    <property type="entry name" value="PDZ"/>
    <property type="match status" value="1"/>
</dbReference>
<dbReference type="PANTHER" id="PTHR45706">
    <property type="entry name" value="TYROSINE-PROTEIN PHOSPHATASE"/>
    <property type="match status" value="1"/>
</dbReference>
<feature type="compositionally biased region" description="Basic and acidic residues" evidence="1">
    <location>
        <begin position="118"/>
        <end position="130"/>
    </location>
</feature>
<feature type="compositionally biased region" description="Polar residues" evidence="1">
    <location>
        <begin position="264"/>
        <end position="273"/>
    </location>
</feature>
<protein>
    <submittedName>
        <fullName evidence="5">PDZ domain-containing protein</fullName>
    </submittedName>
</protein>
<dbReference type="OrthoDB" id="10063560at2759"/>
<feature type="compositionally biased region" description="Polar residues" evidence="1">
    <location>
        <begin position="68"/>
        <end position="87"/>
    </location>
</feature>
<organism evidence="5">
    <name type="scientific">Rodentolepis nana</name>
    <name type="common">Dwarf tapeworm</name>
    <name type="synonym">Hymenolepis nana</name>
    <dbReference type="NCBI Taxonomy" id="102285"/>
    <lineage>
        <taxon>Eukaryota</taxon>
        <taxon>Metazoa</taxon>
        <taxon>Spiralia</taxon>
        <taxon>Lophotrochozoa</taxon>
        <taxon>Platyhelminthes</taxon>
        <taxon>Cestoda</taxon>
        <taxon>Eucestoda</taxon>
        <taxon>Cyclophyllidea</taxon>
        <taxon>Hymenolepididae</taxon>
        <taxon>Rodentolepis</taxon>
    </lineage>
</organism>
<feature type="compositionally biased region" description="Polar residues" evidence="1">
    <location>
        <begin position="434"/>
        <end position="448"/>
    </location>
</feature>
<name>A0A0R3T8G1_RODNA</name>
<accession>A0A0R3T8G1</accession>
<dbReference type="EMBL" id="UZAE01001928">
    <property type="protein sequence ID" value="VDN99207.1"/>
    <property type="molecule type" value="Genomic_DNA"/>
</dbReference>
<dbReference type="GO" id="GO:0004725">
    <property type="term" value="F:protein tyrosine phosphatase activity"/>
    <property type="evidence" value="ECO:0007669"/>
    <property type="project" value="TreeGrafter"/>
</dbReference>
<dbReference type="AlphaFoldDB" id="A0A0R3T8G1"/>
<dbReference type="Gene3D" id="2.30.42.10">
    <property type="match status" value="1"/>
</dbReference>
<dbReference type="InterPro" id="IPR001478">
    <property type="entry name" value="PDZ"/>
</dbReference>
<feature type="region of interest" description="Disordered" evidence="1">
    <location>
        <begin position="225"/>
        <end position="273"/>
    </location>
</feature>
<keyword evidence="4" id="KW-1185">Reference proteome</keyword>
<reference evidence="5" key="1">
    <citation type="submission" date="2017-02" db="UniProtKB">
        <authorList>
            <consortium name="WormBaseParasite"/>
        </authorList>
    </citation>
    <scope>IDENTIFICATION</scope>
</reference>
<feature type="region of interest" description="Disordered" evidence="1">
    <location>
        <begin position="364"/>
        <end position="448"/>
    </location>
</feature>
<dbReference type="STRING" id="102285.A0A0R3T8G1"/>
<evidence type="ECO:0000313" key="4">
    <source>
        <dbReference type="Proteomes" id="UP000278807"/>
    </source>
</evidence>